<dbReference type="GO" id="GO:0005840">
    <property type="term" value="C:ribosome"/>
    <property type="evidence" value="ECO:0007669"/>
    <property type="project" value="UniProtKB-KW"/>
</dbReference>
<name>A0A9X5BHY9_9FIRM</name>
<dbReference type="PANTHER" id="PTHR21011:SF1">
    <property type="entry name" value="SMALL RIBOSOMAL SUBUNIT PROTEIN BS6M"/>
    <property type="match status" value="1"/>
</dbReference>
<dbReference type="InterPro" id="IPR035980">
    <property type="entry name" value="Ribosomal_bS6_sf"/>
</dbReference>
<accession>A0A9X5BHY9</accession>
<dbReference type="CDD" id="cd00473">
    <property type="entry name" value="bS6"/>
    <property type="match status" value="1"/>
</dbReference>
<keyword evidence="4 5" id="KW-0689">Ribosomal protein</keyword>
<organism evidence="5 6">
    <name type="scientific">Parablautia muri</name>
    <dbReference type="NCBI Taxonomy" id="2320879"/>
    <lineage>
        <taxon>Bacteria</taxon>
        <taxon>Bacillati</taxon>
        <taxon>Bacillota</taxon>
        <taxon>Clostridia</taxon>
        <taxon>Lachnospirales</taxon>
        <taxon>Lachnospiraceae</taxon>
        <taxon>Parablautia</taxon>
    </lineage>
</organism>
<evidence type="ECO:0000256" key="4">
    <source>
        <dbReference type="HAMAP-Rule" id="MF_00360"/>
    </source>
</evidence>
<dbReference type="AlphaFoldDB" id="A0A9X5BHY9"/>
<evidence type="ECO:0000313" key="6">
    <source>
        <dbReference type="Proteomes" id="UP001154420"/>
    </source>
</evidence>
<dbReference type="Pfam" id="PF01250">
    <property type="entry name" value="Ribosomal_S6"/>
    <property type="match status" value="1"/>
</dbReference>
<dbReference type="GO" id="GO:0003735">
    <property type="term" value="F:structural constituent of ribosome"/>
    <property type="evidence" value="ECO:0007669"/>
    <property type="project" value="InterPro"/>
</dbReference>
<keyword evidence="4" id="KW-0694">RNA-binding</keyword>
<dbReference type="EMBL" id="QZDT01000030">
    <property type="protein sequence ID" value="NBJ94113.1"/>
    <property type="molecule type" value="Genomic_DNA"/>
</dbReference>
<dbReference type="HAMAP" id="MF_00360">
    <property type="entry name" value="Ribosomal_bS6"/>
    <property type="match status" value="1"/>
</dbReference>
<comment type="caution">
    <text evidence="5">The sequence shown here is derived from an EMBL/GenBank/DDBJ whole genome shotgun (WGS) entry which is preliminary data.</text>
</comment>
<dbReference type="InterPro" id="IPR014717">
    <property type="entry name" value="Transl_elong_EF1B/ribsomal_bS6"/>
</dbReference>
<dbReference type="GO" id="GO:1990904">
    <property type="term" value="C:ribonucleoprotein complex"/>
    <property type="evidence" value="ECO:0007669"/>
    <property type="project" value="UniProtKB-KW"/>
</dbReference>
<evidence type="ECO:0000256" key="3">
    <source>
        <dbReference type="ARBA" id="ARBA00035294"/>
    </source>
</evidence>
<evidence type="ECO:0000313" key="5">
    <source>
        <dbReference type="EMBL" id="NBJ94113.1"/>
    </source>
</evidence>
<evidence type="ECO:0000256" key="1">
    <source>
        <dbReference type="ARBA" id="ARBA00009512"/>
    </source>
</evidence>
<proteinExistence type="inferred from homology"/>
<keyword evidence="4" id="KW-0699">rRNA-binding</keyword>
<comment type="function">
    <text evidence="2 4">Binds together with bS18 to 16S ribosomal RNA.</text>
</comment>
<keyword evidence="4" id="KW-0687">Ribonucleoprotein</keyword>
<dbReference type="GO" id="GO:0005737">
    <property type="term" value="C:cytoplasm"/>
    <property type="evidence" value="ECO:0007669"/>
    <property type="project" value="UniProtKB-ARBA"/>
</dbReference>
<dbReference type="RefSeq" id="WP_160561153.1">
    <property type="nucleotide sequence ID" value="NZ_QZDT01000030.1"/>
</dbReference>
<dbReference type="GO" id="GO:0006412">
    <property type="term" value="P:translation"/>
    <property type="evidence" value="ECO:0007669"/>
    <property type="project" value="UniProtKB-UniRule"/>
</dbReference>
<keyword evidence="6" id="KW-1185">Reference proteome</keyword>
<dbReference type="Gene3D" id="3.30.70.60">
    <property type="match status" value="1"/>
</dbReference>
<gene>
    <name evidence="4" type="primary">rpsF</name>
    <name evidence="5" type="ORF">D5281_16345</name>
</gene>
<comment type="similarity">
    <text evidence="1 4">Belongs to the bacterial ribosomal protein bS6 family.</text>
</comment>
<dbReference type="GO" id="GO:0070181">
    <property type="term" value="F:small ribosomal subunit rRNA binding"/>
    <property type="evidence" value="ECO:0007669"/>
    <property type="project" value="TreeGrafter"/>
</dbReference>
<dbReference type="PANTHER" id="PTHR21011">
    <property type="entry name" value="MITOCHONDRIAL 28S RIBOSOMAL PROTEIN S6"/>
    <property type="match status" value="1"/>
</dbReference>
<dbReference type="NCBIfam" id="TIGR00166">
    <property type="entry name" value="S6"/>
    <property type="match status" value="1"/>
</dbReference>
<dbReference type="SUPFAM" id="SSF54995">
    <property type="entry name" value="Ribosomal protein S6"/>
    <property type="match status" value="1"/>
</dbReference>
<evidence type="ECO:0000256" key="2">
    <source>
        <dbReference type="ARBA" id="ARBA00035104"/>
    </source>
</evidence>
<sequence>MNKYELAVVVNARIEEEERAAVVDRCKALIERFGGTITNVDDWGKKRLAYEIQKMKEGFYYFIQFDAESSAPIEIEHRIRIMDNVIRFLCVRQDIA</sequence>
<dbReference type="Proteomes" id="UP001154420">
    <property type="component" value="Unassembled WGS sequence"/>
</dbReference>
<reference evidence="5" key="1">
    <citation type="submission" date="2018-09" db="EMBL/GenBank/DDBJ databases">
        <title>Murine metabolic-syndrome-specific gut microbial biobank.</title>
        <authorList>
            <person name="Liu C."/>
        </authorList>
    </citation>
    <scope>NUCLEOTIDE SEQUENCE</scope>
    <source>
        <strain evidence="5">D42-62</strain>
    </source>
</reference>
<dbReference type="OrthoDB" id="9812702at2"/>
<protein>
    <recommendedName>
        <fullName evidence="3 4">Small ribosomal subunit protein bS6</fullName>
    </recommendedName>
</protein>
<dbReference type="InterPro" id="IPR020814">
    <property type="entry name" value="Ribosomal_S6_plastid/chlpt"/>
</dbReference>
<dbReference type="InterPro" id="IPR000529">
    <property type="entry name" value="Ribosomal_bS6"/>
</dbReference>